<sequence>MSQRWLIATLAFFAFFNAYTLRICLSMAITKMTVLLNSTEKTIDETCPEFDDKAVKSNVTIHGGTFEWSEYTQGIILSSFYWGYVCTHIPGGFLAAKYGAKSVLGLGILFTGLCTIATPAATQTGGAKALIFIRFLMGAFEGVIQPGMSCLLAQWIPSGERSFVSSFVYSGIRLGILISSIVSGLIMSKGNSWPWIFYAFGGMTIIWYLFWVIFCHNNPRESPYISEEEKNYLLSEMEKDTHEEHAPFPWKRALTSKAFLATIIMQTGYDFSTYTILSDLPKFMHGVLKLPVQLTGYASSMHNISAWLFGTLMSWVSDKLIIKNYVSITNVRKINVFISSLGPGVMLVLATYMGCNVVGAVALITIGLTLTGSSIPGLKVNVLDLSPNYAGELMGISNGMGAFMGILAPYVVGVLTPNQTFMEWRLIFWIGTIIYLVATLNFIIFGSGDVQKWNDLPSGKSKKFNKESVKLIKMQNIRSAESQ</sequence>
<keyword evidence="2" id="KW-0813">Transport</keyword>
<dbReference type="GO" id="GO:0016020">
    <property type="term" value="C:membrane"/>
    <property type="evidence" value="ECO:0007669"/>
    <property type="project" value="UniProtKB-SubCell"/>
</dbReference>
<feature type="transmembrane region" description="Helical" evidence="7">
    <location>
        <begin position="103"/>
        <end position="121"/>
    </location>
</feature>
<evidence type="ECO:0000256" key="1">
    <source>
        <dbReference type="ARBA" id="ARBA00004141"/>
    </source>
</evidence>
<gene>
    <name evidence="9" type="ORF">TKK_011382</name>
</gene>
<evidence type="ECO:0000256" key="7">
    <source>
        <dbReference type="SAM" id="Phobius"/>
    </source>
</evidence>
<keyword evidence="6 7" id="KW-0472">Membrane</keyword>
<dbReference type="Proteomes" id="UP001627154">
    <property type="component" value="Unassembled WGS sequence"/>
</dbReference>
<dbReference type="SUPFAM" id="SSF103473">
    <property type="entry name" value="MFS general substrate transporter"/>
    <property type="match status" value="1"/>
</dbReference>
<dbReference type="AlphaFoldDB" id="A0ABD2WML3"/>
<dbReference type="InterPro" id="IPR050382">
    <property type="entry name" value="MFS_Na/Anion_cotransporter"/>
</dbReference>
<keyword evidence="5 7" id="KW-1133">Transmembrane helix</keyword>
<dbReference type="PANTHER" id="PTHR11662">
    <property type="entry name" value="SOLUTE CARRIER FAMILY 17"/>
    <property type="match status" value="1"/>
</dbReference>
<feature type="domain" description="Major facilitator superfamily (MFS) profile" evidence="8">
    <location>
        <begin position="6"/>
        <end position="450"/>
    </location>
</feature>
<evidence type="ECO:0000256" key="4">
    <source>
        <dbReference type="ARBA" id="ARBA00022847"/>
    </source>
</evidence>
<keyword evidence="3 7" id="KW-0812">Transmembrane</keyword>
<comment type="caution">
    <text evidence="9">The sequence shown here is derived from an EMBL/GenBank/DDBJ whole genome shotgun (WGS) entry which is preliminary data.</text>
</comment>
<proteinExistence type="predicted"/>
<keyword evidence="10" id="KW-1185">Reference proteome</keyword>
<dbReference type="FunFam" id="1.20.1250.20:FF:000423">
    <property type="entry name" value="Putative inorganic phosphate cotransporter-like Protein"/>
    <property type="match status" value="1"/>
</dbReference>
<evidence type="ECO:0000313" key="10">
    <source>
        <dbReference type="Proteomes" id="UP001627154"/>
    </source>
</evidence>
<comment type="subcellular location">
    <subcellularLocation>
        <location evidence="1">Membrane</location>
        <topology evidence="1">Multi-pass membrane protein</topology>
    </subcellularLocation>
</comment>
<dbReference type="InterPro" id="IPR005829">
    <property type="entry name" value="Sugar_transporter_CS"/>
</dbReference>
<protein>
    <recommendedName>
        <fullName evidence="8">Major facilitator superfamily (MFS) profile domain-containing protein</fullName>
    </recommendedName>
</protein>
<dbReference type="EMBL" id="JBJJXI010000092">
    <property type="protein sequence ID" value="KAL3394366.1"/>
    <property type="molecule type" value="Genomic_DNA"/>
</dbReference>
<dbReference type="Gene3D" id="1.20.1250.20">
    <property type="entry name" value="MFS general substrate transporter like domains"/>
    <property type="match status" value="2"/>
</dbReference>
<feature type="transmembrane region" description="Helical" evidence="7">
    <location>
        <begin position="193"/>
        <end position="214"/>
    </location>
</feature>
<dbReference type="FunFam" id="1.20.1250.20:FF:000003">
    <property type="entry name" value="Solute carrier family 17 member 3"/>
    <property type="match status" value="1"/>
</dbReference>
<evidence type="ECO:0000313" key="9">
    <source>
        <dbReference type="EMBL" id="KAL3394366.1"/>
    </source>
</evidence>
<accession>A0ABD2WML3</accession>
<reference evidence="9 10" key="1">
    <citation type="journal article" date="2024" name="bioRxiv">
        <title>A reference genome for Trichogramma kaykai: A tiny desert-dwelling parasitoid wasp with competing sex-ratio distorters.</title>
        <authorList>
            <person name="Culotta J."/>
            <person name="Lindsey A.R."/>
        </authorList>
    </citation>
    <scope>NUCLEOTIDE SEQUENCE [LARGE SCALE GENOMIC DNA]</scope>
    <source>
        <strain evidence="9 10">KSX58</strain>
    </source>
</reference>
<feature type="transmembrane region" description="Helical" evidence="7">
    <location>
        <begin position="336"/>
        <end position="369"/>
    </location>
</feature>
<dbReference type="GO" id="GO:0015293">
    <property type="term" value="F:symporter activity"/>
    <property type="evidence" value="ECO:0007669"/>
    <property type="project" value="UniProtKB-KW"/>
</dbReference>
<dbReference type="InterPro" id="IPR036259">
    <property type="entry name" value="MFS_trans_sf"/>
</dbReference>
<dbReference type="PROSITE" id="PS00217">
    <property type="entry name" value="SUGAR_TRANSPORT_2"/>
    <property type="match status" value="1"/>
</dbReference>
<evidence type="ECO:0000259" key="8">
    <source>
        <dbReference type="PROSITE" id="PS50850"/>
    </source>
</evidence>
<dbReference type="PANTHER" id="PTHR11662:SF415">
    <property type="entry name" value="AT30085P-RELATED"/>
    <property type="match status" value="1"/>
</dbReference>
<dbReference type="InterPro" id="IPR011701">
    <property type="entry name" value="MFS"/>
</dbReference>
<organism evidence="9 10">
    <name type="scientific">Trichogramma kaykai</name>
    <dbReference type="NCBI Taxonomy" id="54128"/>
    <lineage>
        <taxon>Eukaryota</taxon>
        <taxon>Metazoa</taxon>
        <taxon>Ecdysozoa</taxon>
        <taxon>Arthropoda</taxon>
        <taxon>Hexapoda</taxon>
        <taxon>Insecta</taxon>
        <taxon>Pterygota</taxon>
        <taxon>Neoptera</taxon>
        <taxon>Endopterygota</taxon>
        <taxon>Hymenoptera</taxon>
        <taxon>Apocrita</taxon>
        <taxon>Proctotrupomorpha</taxon>
        <taxon>Chalcidoidea</taxon>
        <taxon>Trichogrammatidae</taxon>
        <taxon>Trichogramma</taxon>
    </lineage>
</organism>
<name>A0ABD2WML3_9HYME</name>
<feature type="transmembrane region" description="Helical" evidence="7">
    <location>
        <begin position="75"/>
        <end position="96"/>
    </location>
</feature>
<feature type="transmembrane region" description="Helical" evidence="7">
    <location>
        <begin position="167"/>
        <end position="187"/>
    </location>
</feature>
<evidence type="ECO:0000256" key="3">
    <source>
        <dbReference type="ARBA" id="ARBA00022692"/>
    </source>
</evidence>
<feature type="transmembrane region" description="Helical" evidence="7">
    <location>
        <begin position="133"/>
        <end position="155"/>
    </location>
</feature>
<feature type="transmembrane region" description="Helical" evidence="7">
    <location>
        <begin position="389"/>
        <end position="414"/>
    </location>
</feature>
<feature type="transmembrane region" description="Helical" evidence="7">
    <location>
        <begin position="426"/>
        <end position="446"/>
    </location>
</feature>
<evidence type="ECO:0000256" key="2">
    <source>
        <dbReference type="ARBA" id="ARBA00022448"/>
    </source>
</evidence>
<dbReference type="Pfam" id="PF07690">
    <property type="entry name" value="MFS_1"/>
    <property type="match status" value="1"/>
</dbReference>
<evidence type="ECO:0000256" key="6">
    <source>
        <dbReference type="ARBA" id="ARBA00023136"/>
    </source>
</evidence>
<keyword evidence="4" id="KW-0769">Symport</keyword>
<dbReference type="PROSITE" id="PS50850">
    <property type="entry name" value="MFS"/>
    <property type="match status" value="1"/>
</dbReference>
<evidence type="ECO:0000256" key="5">
    <source>
        <dbReference type="ARBA" id="ARBA00022989"/>
    </source>
</evidence>
<dbReference type="InterPro" id="IPR020846">
    <property type="entry name" value="MFS_dom"/>
</dbReference>